<accession>A0ABC9BRB3</accession>
<feature type="compositionally biased region" description="Low complexity" evidence="1">
    <location>
        <begin position="175"/>
        <end position="191"/>
    </location>
</feature>
<sequence>MVLPVVAGAGQAKAAGPAATAGRGTSLHTAASAGRIPGAPAAATAGRGVYSGAAAPPRSPPIAEEEGAVLVHGQERRRAAAGSSSSSSAEEPPLTPALQLAIANEVITRLAMAQEKRTLSDAELSFVKFLLDGIPILEAAAGARGGEHSPPRWGFMVAAPVRLAWMRRRSAEGRGAATRRSPSSPSTEEPGPLTPALQLEIAKEVVGRLNSLVKFLEDRVPGLKADSGGVCCGGAARSPAKAAPSVCARARAPAKASRAVAVRSSPVPTLCRLGQVAAPAAANVAVGHQVVTTRHSGEEDDHATSAVVHDNISEHNVRHEHHAGQEFPSEHESLSSASSTKEHLSPALQLEIAKEVITRLTMSQEMGTLSADEHSLVKFMKARISGLGAEAASGVCGGGATPPPPNVAPSDPAHVLAEASHPVAASPSPVPTLLHPPSHQVPMLAAAHVTVGQRVVTEHSGMEDAHATSRVPNKMSEANANHKHHGGKELPSEHESLPSSSPSSRQEPLTPADQLAVANVLITQFAMAQEKRMLSDDELCLVKFLLDRIPVLEATLRDSGGQLSLRRGFMVAPPVQWAWPHRANIGRRAVPCHRLSSSEEPLAPEIQLEIASEVITHLAVEQETRMLSAGELTLIMFLKDRIPDLEAVVRCGATPFPSKVAPSHSRARAKALLAIATILSPAAADLLYPGLSALMVHPLSHQDSTPAAHVTVGQQVVNKHLDEEDAHATSVVVSGSSSSPSSSSKEPLTLEIQLEIAKEVISQLVKAQEKRMLSAAEHSLIKFLEGRILGLEAVLGVCNGETHSLSKVASSCLLRAKAQRVIMATFSAVDQGRPVPFAPMVHPLSQQDATPAAHVTVGRQVVTRHSGEEDAHATSAVHKMSDANVSHEHHRGQELSSEHESFSEKLNSGCDQGVVTEKSSTTIAPEMAPPSDGDNTAESSGVSNRWGTAPDVEGFDDFGLPDDLGLY</sequence>
<feature type="compositionally biased region" description="Low complexity" evidence="1">
    <location>
        <begin position="80"/>
        <end position="91"/>
    </location>
</feature>
<protein>
    <submittedName>
        <fullName evidence="2">Uncharacterized protein</fullName>
    </submittedName>
</protein>
<organism evidence="2 3">
    <name type="scientific">Urochloa decumbens</name>
    <dbReference type="NCBI Taxonomy" id="240449"/>
    <lineage>
        <taxon>Eukaryota</taxon>
        <taxon>Viridiplantae</taxon>
        <taxon>Streptophyta</taxon>
        <taxon>Embryophyta</taxon>
        <taxon>Tracheophyta</taxon>
        <taxon>Spermatophyta</taxon>
        <taxon>Magnoliopsida</taxon>
        <taxon>Liliopsida</taxon>
        <taxon>Poales</taxon>
        <taxon>Poaceae</taxon>
        <taxon>PACMAD clade</taxon>
        <taxon>Panicoideae</taxon>
        <taxon>Panicodae</taxon>
        <taxon>Paniceae</taxon>
        <taxon>Melinidinae</taxon>
        <taxon>Urochloa</taxon>
    </lineage>
</organism>
<proteinExistence type="predicted"/>
<dbReference type="EMBL" id="OZ075137">
    <property type="protein sequence ID" value="CAL5006538.1"/>
    <property type="molecule type" value="Genomic_DNA"/>
</dbReference>
<feature type="region of interest" description="Disordered" evidence="1">
    <location>
        <begin position="317"/>
        <end position="345"/>
    </location>
</feature>
<feature type="region of interest" description="Disordered" evidence="1">
    <location>
        <begin position="9"/>
        <end position="33"/>
    </location>
</feature>
<gene>
    <name evidence="2" type="ORF">URODEC1_LOCUS68074</name>
</gene>
<feature type="compositionally biased region" description="Basic and acidic residues" evidence="1">
    <location>
        <begin position="487"/>
        <end position="496"/>
    </location>
</feature>
<reference evidence="2" key="1">
    <citation type="submission" date="2024-10" db="EMBL/GenBank/DDBJ databases">
        <authorList>
            <person name="Ryan C."/>
        </authorList>
    </citation>
    <scope>NUCLEOTIDE SEQUENCE [LARGE SCALE GENOMIC DNA]</scope>
</reference>
<feature type="compositionally biased region" description="Low complexity" evidence="1">
    <location>
        <begin position="497"/>
        <end position="509"/>
    </location>
</feature>
<name>A0ABC9BRB3_9POAL</name>
<feature type="region of interest" description="Disordered" evidence="1">
    <location>
        <begin position="866"/>
        <end position="967"/>
    </location>
</feature>
<feature type="region of interest" description="Disordered" evidence="1">
    <location>
        <begin position="170"/>
        <end position="193"/>
    </location>
</feature>
<dbReference type="AlphaFoldDB" id="A0ABC9BRB3"/>
<keyword evidence="3" id="KW-1185">Reference proteome</keyword>
<dbReference type="Proteomes" id="UP001497457">
    <property type="component" value="Chromosome 27b"/>
</dbReference>
<feature type="region of interest" description="Disordered" evidence="1">
    <location>
        <begin position="74"/>
        <end position="94"/>
    </location>
</feature>
<feature type="compositionally biased region" description="Basic and acidic residues" evidence="1">
    <location>
        <begin position="879"/>
        <end position="903"/>
    </location>
</feature>
<feature type="compositionally biased region" description="Polar residues" evidence="1">
    <location>
        <begin position="933"/>
        <end position="946"/>
    </location>
</feature>
<feature type="region of interest" description="Disordered" evidence="1">
    <location>
        <begin position="477"/>
        <end position="511"/>
    </location>
</feature>
<feature type="compositionally biased region" description="Basic and acidic residues" evidence="1">
    <location>
        <begin position="317"/>
        <end position="333"/>
    </location>
</feature>
<evidence type="ECO:0000313" key="2">
    <source>
        <dbReference type="EMBL" id="CAL5006538.1"/>
    </source>
</evidence>
<evidence type="ECO:0000313" key="3">
    <source>
        <dbReference type="Proteomes" id="UP001497457"/>
    </source>
</evidence>
<evidence type="ECO:0000256" key="1">
    <source>
        <dbReference type="SAM" id="MobiDB-lite"/>
    </source>
</evidence>